<evidence type="ECO:0000313" key="2">
    <source>
        <dbReference type="EMBL" id="KAL2065815.1"/>
    </source>
</evidence>
<feature type="compositionally biased region" description="Basic and acidic residues" evidence="1">
    <location>
        <begin position="1"/>
        <end position="13"/>
    </location>
</feature>
<dbReference type="EMBL" id="JAZHXI010000012">
    <property type="protein sequence ID" value="KAL2065815.1"/>
    <property type="molecule type" value="Genomic_DNA"/>
</dbReference>
<evidence type="ECO:0000313" key="3">
    <source>
        <dbReference type="Proteomes" id="UP001595075"/>
    </source>
</evidence>
<dbReference type="CDD" id="cd14688">
    <property type="entry name" value="bZIP_YAP"/>
    <property type="match status" value="1"/>
</dbReference>
<dbReference type="PANTHER" id="PTHR38116:SF1">
    <property type="entry name" value="BZIP DOMAIN-CONTAINING PROTEIN"/>
    <property type="match status" value="1"/>
</dbReference>
<keyword evidence="3" id="KW-1185">Reference proteome</keyword>
<dbReference type="Pfam" id="PF11905">
    <property type="entry name" value="DUF3425"/>
    <property type="match status" value="1"/>
</dbReference>
<comment type="caution">
    <text evidence="2">The sequence shown here is derived from an EMBL/GenBank/DDBJ whole genome shotgun (WGS) entry which is preliminary data.</text>
</comment>
<gene>
    <name evidence="2" type="ORF">VTL71DRAFT_3485</name>
</gene>
<evidence type="ECO:0000256" key="1">
    <source>
        <dbReference type="SAM" id="MobiDB-lite"/>
    </source>
</evidence>
<dbReference type="InterPro" id="IPR021833">
    <property type="entry name" value="DUF3425"/>
</dbReference>
<accession>A0ABR4C7W5</accession>
<dbReference type="Proteomes" id="UP001595075">
    <property type="component" value="Unassembled WGS sequence"/>
</dbReference>
<reference evidence="2 3" key="1">
    <citation type="journal article" date="2024" name="Commun. Biol.">
        <title>Comparative genomic analysis of thermophilic fungi reveals convergent evolutionary adaptations and gene losses.</title>
        <authorList>
            <person name="Steindorff A.S."/>
            <person name="Aguilar-Pontes M.V."/>
            <person name="Robinson A.J."/>
            <person name="Andreopoulos B."/>
            <person name="LaButti K."/>
            <person name="Kuo A."/>
            <person name="Mondo S."/>
            <person name="Riley R."/>
            <person name="Otillar R."/>
            <person name="Haridas S."/>
            <person name="Lipzen A."/>
            <person name="Grimwood J."/>
            <person name="Schmutz J."/>
            <person name="Clum A."/>
            <person name="Reid I.D."/>
            <person name="Moisan M.C."/>
            <person name="Butler G."/>
            <person name="Nguyen T.T.M."/>
            <person name="Dewar K."/>
            <person name="Conant G."/>
            <person name="Drula E."/>
            <person name="Henrissat B."/>
            <person name="Hansel C."/>
            <person name="Singer S."/>
            <person name="Hutchinson M.I."/>
            <person name="de Vries R.P."/>
            <person name="Natvig D.O."/>
            <person name="Powell A.J."/>
            <person name="Tsang A."/>
            <person name="Grigoriev I.V."/>
        </authorList>
    </citation>
    <scope>NUCLEOTIDE SEQUENCE [LARGE SCALE GENOMIC DNA]</scope>
    <source>
        <strain evidence="2 3">CBS 494.80</strain>
    </source>
</reference>
<sequence length="289" mass="32791">MRQLSEAKSKEDNWTGTTDATARRRAQTRLATRAYRKRKALEKKTEASTTDIVILLKSDPSVRCWDIEQNSVCNIPSSNIKHFFNPKHPILPKQPRAQLLNIVFPLSPDHLITLQQYNALRALAVNRTFISGILTTPLDCADEEIIHVVPYPTDDSLIPPPLLPTLLQQTVPHPDWIDCFPSPTGRDRLILATGTYDEDDLWKDCIGGLYEGFPDDEVAKRGIVAWSPPWSIEGWEVSEGFLTKWGWLLGGLPGELEYTNRWRAERGEEPLVYDEKETLTRVCETDEAA</sequence>
<name>A0ABR4C7W5_9HELO</name>
<proteinExistence type="predicted"/>
<protein>
    <submittedName>
        <fullName evidence="2">Uncharacterized protein</fullName>
    </submittedName>
</protein>
<organism evidence="2 3">
    <name type="scientific">Oculimacula yallundae</name>
    <dbReference type="NCBI Taxonomy" id="86028"/>
    <lineage>
        <taxon>Eukaryota</taxon>
        <taxon>Fungi</taxon>
        <taxon>Dikarya</taxon>
        <taxon>Ascomycota</taxon>
        <taxon>Pezizomycotina</taxon>
        <taxon>Leotiomycetes</taxon>
        <taxon>Helotiales</taxon>
        <taxon>Ploettnerulaceae</taxon>
        <taxon>Oculimacula</taxon>
    </lineage>
</organism>
<dbReference type="PANTHER" id="PTHR38116">
    <property type="entry name" value="CHROMOSOME 7, WHOLE GENOME SHOTGUN SEQUENCE"/>
    <property type="match status" value="1"/>
</dbReference>
<feature type="region of interest" description="Disordered" evidence="1">
    <location>
        <begin position="1"/>
        <end position="28"/>
    </location>
</feature>